<dbReference type="PRINTS" id="PR01806">
    <property type="entry name" value="VIRFACTRMVIN"/>
</dbReference>
<keyword evidence="4 10" id="KW-0133">Cell shape</keyword>
<dbReference type="InterPro" id="IPR051050">
    <property type="entry name" value="Lipid_II_flippase_MurJ/MviN"/>
</dbReference>
<dbReference type="GO" id="GO:0005886">
    <property type="term" value="C:plasma membrane"/>
    <property type="evidence" value="ECO:0007669"/>
    <property type="project" value="UniProtKB-SubCell"/>
</dbReference>
<evidence type="ECO:0000313" key="13">
    <source>
        <dbReference type="Proteomes" id="UP000024547"/>
    </source>
</evidence>
<dbReference type="GeneID" id="92498449"/>
<keyword evidence="3 10" id="KW-0812">Transmembrane</keyword>
<evidence type="ECO:0000256" key="5">
    <source>
        <dbReference type="ARBA" id="ARBA00022984"/>
    </source>
</evidence>
<evidence type="ECO:0000313" key="12">
    <source>
        <dbReference type="EMBL" id="KCZ61758.1"/>
    </source>
</evidence>
<dbReference type="GO" id="GO:0071555">
    <property type="term" value="P:cell wall organization"/>
    <property type="evidence" value="ECO:0007669"/>
    <property type="project" value="UniProtKB-UniRule"/>
</dbReference>
<keyword evidence="10 11" id="KW-0813">Transport</keyword>
<comment type="similarity">
    <text evidence="9 10 11">Belongs to the MurJ/MviN family.</text>
</comment>
<sequence length="518" mass="54712">MSVARNTLVQSSLTLASRILGMVRDILLIAKIGAGPIGDAWATAQQFPNLFRRIFAEGAFASAFVPTYARTLEAEGAEAARDVAQEALRVLFAATAALTIVAQIFMPWVLLLIHGGQADDPESYGLAVLLTRITMPYLTFMAIAALLSGVLNSAERFVLSAGVPTLLNLCLIPAAFVAPDAEGTALAAAMAYFVAGLLQAGALWWGVNRQKVRLSLIGWPRLTPAVKKVLKLAIPGTIAASGTQINIIVSQSLASFEVGAKSWLYAADRLYQLPLGLVGVAVGVAILPRLSRAARASDDGSSRQTMDEGIGLAMALTLPAAAALMIAPVFLIDAFFTRGEFLPSDAAMSGSALFHFAWGVPAFVLIKVLAPAFFAREDTKTPMRYALVSVVINTVLGAGLFFWMKSNGGAGFIGLAIATSVAAWMNTALLAMTLLARGWYTPGPRLVSGVVRAALATAIMSAAVWFMLQNLPEIRAELWDSRIASAAAIVFAGGVIYAFAALLTGAIRISDIRQALRR</sequence>
<evidence type="ECO:0000256" key="10">
    <source>
        <dbReference type="HAMAP-Rule" id="MF_02078"/>
    </source>
</evidence>
<gene>
    <name evidence="10" type="primary">murJ</name>
    <name evidence="12" type="ORF">HY36_04190</name>
</gene>
<keyword evidence="10" id="KW-0997">Cell inner membrane</keyword>
<feature type="transmembrane region" description="Helical" evidence="10">
    <location>
        <begin position="133"/>
        <end position="151"/>
    </location>
</feature>
<feature type="transmembrane region" description="Helical" evidence="10">
    <location>
        <begin position="309"/>
        <end position="332"/>
    </location>
</feature>
<dbReference type="CDD" id="cd13123">
    <property type="entry name" value="MATE_MurJ_like"/>
    <property type="match status" value="1"/>
</dbReference>
<evidence type="ECO:0000256" key="2">
    <source>
        <dbReference type="ARBA" id="ARBA00022475"/>
    </source>
</evidence>
<feature type="transmembrane region" description="Helical" evidence="10">
    <location>
        <begin position="184"/>
        <end position="208"/>
    </location>
</feature>
<feature type="transmembrane region" description="Helical" evidence="10">
    <location>
        <begin position="410"/>
        <end position="434"/>
    </location>
</feature>
<dbReference type="GO" id="GO:0008360">
    <property type="term" value="P:regulation of cell shape"/>
    <property type="evidence" value="ECO:0007669"/>
    <property type="project" value="UniProtKB-UniRule"/>
</dbReference>
<feature type="transmembrane region" description="Helical" evidence="10">
    <location>
        <begin position="90"/>
        <end position="113"/>
    </location>
</feature>
<dbReference type="OrthoDB" id="9816572at2"/>
<dbReference type="eggNOG" id="COG0728">
    <property type="taxonomic scope" value="Bacteria"/>
</dbReference>
<comment type="pathway">
    <text evidence="10">Cell wall biogenesis; peptidoglycan biosynthesis.</text>
</comment>
<feature type="transmembrane region" description="Helical" evidence="10">
    <location>
        <begin position="488"/>
        <end position="509"/>
    </location>
</feature>
<evidence type="ECO:0000256" key="9">
    <source>
        <dbReference type="ARBA" id="ARBA00061532"/>
    </source>
</evidence>
<dbReference type="GO" id="GO:0009252">
    <property type="term" value="P:peptidoglycan biosynthetic process"/>
    <property type="evidence" value="ECO:0007669"/>
    <property type="project" value="UniProtKB-UniRule"/>
</dbReference>
<dbReference type="RefSeq" id="WP_035550966.1">
    <property type="nucleotide sequence ID" value="NZ_AWFH01000012.1"/>
</dbReference>
<feature type="transmembrane region" description="Helical" evidence="10">
    <location>
        <begin position="158"/>
        <end position="178"/>
    </location>
</feature>
<keyword evidence="6 10" id="KW-1133">Transmembrane helix</keyword>
<dbReference type="AlphaFoldDB" id="A0A059E2A3"/>
<dbReference type="InterPro" id="IPR004268">
    <property type="entry name" value="MurJ"/>
</dbReference>
<organism evidence="12 13">
    <name type="scientific">Hyphomonas atlantica</name>
    <dbReference type="NCBI Taxonomy" id="1280948"/>
    <lineage>
        <taxon>Bacteria</taxon>
        <taxon>Pseudomonadati</taxon>
        <taxon>Pseudomonadota</taxon>
        <taxon>Alphaproteobacteria</taxon>
        <taxon>Hyphomonadales</taxon>
        <taxon>Hyphomonadaceae</taxon>
        <taxon>Hyphomonas</taxon>
    </lineage>
</organism>
<evidence type="ECO:0000256" key="11">
    <source>
        <dbReference type="PIRNR" id="PIRNR002869"/>
    </source>
</evidence>
<feature type="transmembrane region" description="Helical" evidence="10">
    <location>
        <begin position="446"/>
        <end position="468"/>
    </location>
</feature>
<accession>A0A059E2A3</accession>
<evidence type="ECO:0000256" key="3">
    <source>
        <dbReference type="ARBA" id="ARBA00022692"/>
    </source>
</evidence>
<dbReference type="Proteomes" id="UP000024547">
    <property type="component" value="Unassembled WGS sequence"/>
</dbReference>
<keyword evidence="7 10" id="KW-0472">Membrane</keyword>
<dbReference type="HAMAP" id="MF_02078">
    <property type="entry name" value="MurJ_MviN"/>
    <property type="match status" value="1"/>
</dbReference>
<comment type="subcellular location">
    <subcellularLocation>
        <location evidence="10">Cell inner membrane</location>
        <topology evidence="10">Multi-pass membrane protein</topology>
    </subcellularLocation>
    <subcellularLocation>
        <location evidence="1">Cell membrane</location>
        <topology evidence="1">Multi-pass membrane protein</topology>
    </subcellularLocation>
</comment>
<evidence type="ECO:0000256" key="8">
    <source>
        <dbReference type="ARBA" id="ARBA00060041"/>
    </source>
</evidence>
<dbReference type="Pfam" id="PF03023">
    <property type="entry name" value="MurJ"/>
    <property type="match status" value="1"/>
</dbReference>
<keyword evidence="5 10" id="KW-0573">Peptidoglycan synthesis</keyword>
<dbReference type="GO" id="GO:0034204">
    <property type="term" value="P:lipid translocation"/>
    <property type="evidence" value="ECO:0007669"/>
    <property type="project" value="TreeGrafter"/>
</dbReference>
<dbReference type="GO" id="GO:0015648">
    <property type="term" value="F:lipid-linked peptidoglycan transporter activity"/>
    <property type="evidence" value="ECO:0007669"/>
    <property type="project" value="UniProtKB-UniRule"/>
</dbReference>
<proteinExistence type="inferred from homology"/>
<dbReference type="PANTHER" id="PTHR47019:SF1">
    <property type="entry name" value="LIPID II FLIPPASE MURJ"/>
    <property type="match status" value="1"/>
</dbReference>
<feature type="transmembrane region" description="Helical" evidence="10">
    <location>
        <begin position="269"/>
        <end position="288"/>
    </location>
</feature>
<dbReference type="EMBL" id="AWFH01000012">
    <property type="protein sequence ID" value="KCZ61758.1"/>
    <property type="molecule type" value="Genomic_DNA"/>
</dbReference>
<feature type="transmembrane region" description="Helical" evidence="10">
    <location>
        <begin position="229"/>
        <end position="249"/>
    </location>
</feature>
<comment type="function">
    <text evidence="8 10 11">Involved in peptidoglycan biosynthesis. Transports lipid-linked peptidoglycan precursors from the inner to the outer leaflet of the cytoplasmic membrane.</text>
</comment>
<name>A0A059E2A3_9PROT</name>
<keyword evidence="13" id="KW-1185">Reference proteome</keyword>
<dbReference type="NCBIfam" id="TIGR01695">
    <property type="entry name" value="murJ_mviN"/>
    <property type="match status" value="1"/>
</dbReference>
<evidence type="ECO:0000256" key="1">
    <source>
        <dbReference type="ARBA" id="ARBA00004651"/>
    </source>
</evidence>
<keyword evidence="10 11" id="KW-0961">Cell wall biogenesis/degradation</keyword>
<keyword evidence="2 10" id="KW-1003">Cell membrane</keyword>
<protein>
    <recommendedName>
        <fullName evidence="10">Probable lipid II flippase MurJ</fullName>
    </recommendedName>
</protein>
<reference evidence="12 13" key="1">
    <citation type="journal article" date="2014" name="Antonie Van Leeuwenhoek">
        <title>Hyphomonas beringensis sp. nov. and Hyphomonas chukchiensis sp. nov., isolated from surface seawater of the Bering Sea and Chukchi Sea.</title>
        <authorList>
            <person name="Li C."/>
            <person name="Lai Q."/>
            <person name="Li G."/>
            <person name="Dong C."/>
            <person name="Wang J."/>
            <person name="Liao Y."/>
            <person name="Shao Z."/>
        </authorList>
    </citation>
    <scope>NUCLEOTIDE SEQUENCE [LARGE SCALE GENOMIC DNA]</scope>
    <source>
        <strain evidence="12 13">22II1-22F38</strain>
    </source>
</reference>
<feature type="transmembrane region" description="Helical" evidence="10">
    <location>
        <begin position="352"/>
        <end position="373"/>
    </location>
</feature>
<comment type="caution">
    <text evidence="12">The sequence shown here is derived from an EMBL/GenBank/DDBJ whole genome shotgun (WGS) entry which is preliminary data.</text>
</comment>
<dbReference type="PIRSF" id="PIRSF002869">
    <property type="entry name" value="MviN"/>
    <property type="match status" value="1"/>
</dbReference>
<dbReference type="PATRIC" id="fig|1280948.3.peg.1666"/>
<evidence type="ECO:0000256" key="6">
    <source>
        <dbReference type="ARBA" id="ARBA00022989"/>
    </source>
</evidence>
<dbReference type="PANTHER" id="PTHR47019">
    <property type="entry name" value="LIPID II FLIPPASE MURJ"/>
    <property type="match status" value="1"/>
</dbReference>
<evidence type="ECO:0000256" key="7">
    <source>
        <dbReference type="ARBA" id="ARBA00023136"/>
    </source>
</evidence>
<feature type="transmembrane region" description="Helical" evidence="10">
    <location>
        <begin position="385"/>
        <end position="404"/>
    </location>
</feature>
<dbReference type="UniPathway" id="UPA00219"/>
<evidence type="ECO:0000256" key="4">
    <source>
        <dbReference type="ARBA" id="ARBA00022960"/>
    </source>
</evidence>
<dbReference type="STRING" id="1280948.HY36_04190"/>